<keyword evidence="4" id="KW-1185">Reference proteome</keyword>
<proteinExistence type="predicted"/>
<dbReference type="SUPFAM" id="SSF56349">
    <property type="entry name" value="DNA breaking-rejoining enzymes"/>
    <property type="match status" value="1"/>
</dbReference>
<dbReference type="InterPro" id="IPR013762">
    <property type="entry name" value="Integrase-like_cat_sf"/>
</dbReference>
<organism evidence="3 4">
    <name type="scientific">Granulicella cerasi</name>
    <dbReference type="NCBI Taxonomy" id="741063"/>
    <lineage>
        <taxon>Bacteria</taxon>
        <taxon>Pseudomonadati</taxon>
        <taxon>Acidobacteriota</taxon>
        <taxon>Terriglobia</taxon>
        <taxon>Terriglobales</taxon>
        <taxon>Acidobacteriaceae</taxon>
        <taxon>Granulicella</taxon>
    </lineage>
</organism>
<dbReference type="Gene3D" id="1.10.443.10">
    <property type="entry name" value="Intergrase catalytic core"/>
    <property type="match status" value="1"/>
</dbReference>
<dbReference type="Proteomes" id="UP001596391">
    <property type="component" value="Unassembled WGS sequence"/>
</dbReference>
<reference evidence="4" key="1">
    <citation type="journal article" date="2019" name="Int. J. Syst. Evol. Microbiol.">
        <title>The Global Catalogue of Microorganisms (GCM) 10K type strain sequencing project: providing services to taxonomists for standard genome sequencing and annotation.</title>
        <authorList>
            <consortium name="The Broad Institute Genomics Platform"/>
            <consortium name="The Broad Institute Genome Sequencing Center for Infectious Disease"/>
            <person name="Wu L."/>
            <person name="Ma J."/>
        </authorList>
    </citation>
    <scope>NUCLEOTIDE SEQUENCE [LARGE SCALE GENOMIC DNA]</scope>
    <source>
        <strain evidence="4">CGMCC 1.16026</strain>
    </source>
</reference>
<name>A0ABW1ZDT1_9BACT</name>
<dbReference type="InterPro" id="IPR011010">
    <property type="entry name" value="DNA_brk_join_enz"/>
</dbReference>
<evidence type="ECO:0000256" key="1">
    <source>
        <dbReference type="ARBA" id="ARBA00023172"/>
    </source>
</evidence>
<accession>A0ABW1ZDT1</accession>
<dbReference type="InterPro" id="IPR002104">
    <property type="entry name" value="Integrase_catalytic"/>
</dbReference>
<dbReference type="PROSITE" id="PS51898">
    <property type="entry name" value="TYR_RECOMBINASE"/>
    <property type="match status" value="1"/>
</dbReference>
<feature type="domain" description="Tyr recombinase" evidence="2">
    <location>
        <begin position="1"/>
        <end position="92"/>
    </location>
</feature>
<dbReference type="RefSeq" id="WP_263370937.1">
    <property type="nucleotide sequence ID" value="NZ_JAGSYD010000002.1"/>
</dbReference>
<sequence>MEDRVFTTVNGKPAKSLYVSLIADLLDKANLREGTQGVPRSTYCFRHTYATLRLQDGVDVYFLAEQMGTSVQMIEQHYGHVNTVKHADRVLQGMTG</sequence>
<keyword evidence="1" id="KW-0233">DNA recombination</keyword>
<evidence type="ECO:0000313" key="4">
    <source>
        <dbReference type="Proteomes" id="UP001596391"/>
    </source>
</evidence>
<gene>
    <name evidence="3" type="ORF">ACFQBQ_16515</name>
</gene>
<evidence type="ECO:0000313" key="3">
    <source>
        <dbReference type="EMBL" id="MFC6647145.1"/>
    </source>
</evidence>
<dbReference type="EMBL" id="JBHSWI010000001">
    <property type="protein sequence ID" value="MFC6647145.1"/>
    <property type="molecule type" value="Genomic_DNA"/>
</dbReference>
<comment type="caution">
    <text evidence="3">The sequence shown here is derived from an EMBL/GenBank/DDBJ whole genome shotgun (WGS) entry which is preliminary data.</text>
</comment>
<protein>
    <recommendedName>
        <fullName evidence="2">Tyr recombinase domain-containing protein</fullName>
    </recommendedName>
</protein>
<evidence type="ECO:0000259" key="2">
    <source>
        <dbReference type="PROSITE" id="PS51898"/>
    </source>
</evidence>